<evidence type="ECO:0000256" key="6">
    <source>
        <dbReference type="ARBA" id="ARBA00022723"/>
    </source>
</evidence>
<dbReference type="PRINTS" id="PR00386">
    <property type="entry name" value="P53SUPPRESSR"/>
</dbReference>
<evidence type="ECO:0000313" key="22">
    <source>
        <dbReference type="RefSeq" id="XP_007433345.1"/>
    </source>
</evidence>
<evidence type="ECO:0000256" key="11">
    <source>
        <dbReference type="ARBA" id="ARBA00023163"/>
    </source>
</evidence>
<keyword evidence="5 16" id="KW-0053">Apoptosis</keyword>
<feature type="domain" description="p53 DNA-binding" evidence="18">
    <location>
        <begin position="120"/>
        <end position="308"/>
    </location>
</feature>
<feature type="region of interest" description="Disordered" evidence="17">
    <location>
        <begin position="306"/>
        <end position="327"/>
    </location>
</feature>
<evidence type="ECO:0000256" key="4">
    <source>
        <dbReference type="ARBA" id="ARBA00022553"/>
    </source>
</evidence>
<dbReference type="SUPFAM" id="SSF47719">
    <property type="entry name" value="p53 tetramerization domain"/>
    <property type="match status" value="1"/>
</dbReference>
<feature type="domain" description="p53 tetramerisation" evidence="19">
    <location>
        <begin position="345"/>
        <end position="375"/>
    </location>
</feature>
<dbReference type="Pfam" id="PF07710">
    <property type="entry name" value="P53_tetramer"/>
    <property type="match status" value="1"/>
</dbReference>
<evidence type="ECO:0000256" key="17">
    <source>
        <dbReference type="SAM" id="MobiDB-lite"/>
    </source>
</evidence>
<feature type="site" description="Interaction with DNA" evidence="15">
    <location>
        <position position="140"/>
    </location>
</feature>
<dbReference type="Proteomes" id="UP000695026">
    <property type="component" value="Unplaced"/>
</dbReference>
<evidence type="ECO:0000259" key="20">
    <source>
        <dbReference type="Pfam" id="PF08563"/>
    </source>
</evidence>
<dbReference type="GeneID" id="103061365"/>
<evidence type="ECO:0000256" key="7">
    <source>
        <dbReference type="ARBA" id="ARBA00022833"/>
    </source>
</evidence>
<dbReference type="InterPro" id="IPR011615">
    <property type="entry name" value="p53_DNA-bd"/>
</dbReference>
<dbReference type="AlphaFoldDB" id="A0A9F2R1Z3"/>
<dbReference type="GO" id="GO:0005737">
    <property type="term" value="C:cytoplasm"/>
    <property type="evidence" value="ECO:0007669"/>
    <property type="project" value="UniProtKB-SubCell"/>
</dbReference>
<protein>
    <recommendedName>
        <fullName evidence="2 16">Cellular tumor antigen p53</fullName>
    </recommendedName>
</protein>
<evidence type="ECO:0000256" key="14">
    <source>
        <dbReference type="PIRSR" id="PIRSR602117-1"/>
    </source>
</evidence>
<dbReference type="CTD" id="7157"/>
<dbReference type="Pfam" id="PF08563">
    <property type="entry name" value="P53_TAD"/>
    <property type="match status" value="1"/>
</dbReference>
<evidence type="ECO:0000256" key="15">
    <source>
        <dbReference type="PIRSR" id="PIRSR602117-2"/>
    </source>
</evidence>
<evidence type="ECO:0000256" key="10">
    <source>
        <dbReference type="ARBA" id="ARBA00023159"/>
    </source>
</evidence>
<keyword evidence="13 16" id="KW-0131">Cell cycle</keyword>
<comment type="subunit">
    <text evidence="16">Binds DNA as a homotetramer.</text>
</comment>
<comment type="similarity">
    <text evidence="1 16">Belongs to the p53 family.</text>
</comment>
<dbReference type="InterPro" id="IPR036674">
    <property type="entry name" value="p53_tetramer_sf"/>
</dbReference>
<dbReference type="GO" id="GO:0006915">
    <property type="term" value="P:apoptotic process"/>
    <property type="evidence" value="ECO:0007669"/>
    <property type="project" value="UniProtKB-KW"/>
</dbReference>
<dbReference type="OMA" id="HKKGEPC"/>
<dbReference type="Pfam" id="PF00870">
    <property type="entry name" value="P53"/>
    <property type="match status" value="1"/>
</dbReference>
<gene>
    <name evidence="22" type="primary">TP53</name>
</gene>
<dbReference type="GO" id="GO:0046872">
    <property type="term" value="F:metal ion binding"/>
    <property type="evidence" value="ECO:0007669"/>
    <property type="project" value="UniProtKB-KW"/>
</dbReference>
<dbReference type="GO" id="GO:0000978">
    <property type="term" value="F:RNA polymerase II cis-regulatory region sequence-specific DNA binding"/>
    <property type="evidence" value="ECO:0007669"/>
    <property type="project" value="TreeGrafter"/>
</dbReference>
<dbReference type="KEGG" id="pbi:103061365"/>
<comment type="subcellular location">
    <subcellularLocation>
        <location evidence="16">Cytoplasm</location>
    </subcellularLocation>
    <subcellularLocation>
        <location evidence="16">Nucleus</location>
    </subcellularLocation>
</comment>
<dbReference type="InterPro" id="IPR010991">
    <property type="entry name" value="p53_tetrameristn"/>
</dbReference>
<evidence type="ECO:0000256" key="12">
    <source>
        <dbReference type="ARBA" id="ARBA00023242"/>
    </source>
</evidence>
<dbReference type="SUPFAM" id="SSF49417">
    <property type="entry name" value="p53-like transcription factors"/>
    <property type="match status" value="1"/>
</dbReference>
<dbReference type="CDD" id="cd08367">
    <property type="entry name" value="P53"/>
    <property type="match status" value="1"/>
</dbReference>
<dbReference type="GO" id="GO:0051262">
    <property type="term" value="P:protein tetramerization"/>
    <property type="evidence" value="ECO:0007669"/>
    <property type="project" value="InterPro"/>
</dbReference>
<comment type="cofactor">
    <cofactor evidence="14 16">
        <name>Zn(2+)</name>
        <dbReference type="ChEBI" id="CHEBI:29105"/>
    </cofactor>
    <text evidence="14 16">Binds 1 zinc ion per subunit.</text>
</comment>
<keyword evidence="21" id="KW-1185">Reference proteome</keyword>
<keyword evidence="4" id="KW-0597">Phosphoprotein</keyword>
<comment type="function">
    <text evidence="16">Multifunctional transcription factor that induces cell cycle arrest, DNA repair or apoptosis upon binding to its target DNA sequence. Acts as a tumor suppressor in many tumor types; induces growth arrest or apoptosis depending on the physiological circumstances and cell type. Negatively regulates cell division by controlling expression of a set of genes required for this process. One of the activated genes is an inhibitor of cyclin-dependent kinases. Apoptosis induction seems to be mediated either by stimulation of BAX and FAS antigen expression, or by repression of Bcl-2 expression.</text>
</comment>
<evidence type="ECO:0000256" key="5">
    <source>
        <dbReference type="ARBA" id="ARBA00022703"/>
    </source>
</evidence>
<evidence type="ECO:0000256" key="2">
    <source>
        <dbReference type="ARBA" id="ARBA00017135"/>
    </source>
</evidence>
<dbReference type="InterPro" id="IPR008967">
    <property type="entry name" value="p53-like_TF_DNA-bd_sf"/>
</dbReference>
<keyword evidence="11 16" id="KW-0804">Transcription</keyword>
<feature type="region of interest" description="Disordered" evidence="17">
    <location>
        <begin position="394"/>
        <end position="417"/>
    </location>
</feature>
<evidence type="ECO:0000256" key="3">
    <source>
        <dbReference type="ARBA" id="ARBA00022490"/>
    </source>
</evidence>
<sequence length="417" mass="46469">MDQLGEEDPDPSLSPPLSQETFEEIWALKMISPFMNTEQLMASTQPIAFPEEGASAMEQNTYPLLDPHVSTTPLAPLAEGYLNGGDFVIPPANHYLANPGVMLQLAEDYPPGDSGVFPPTEDYPGCYGFNLEFEQSGTAKSVTYTYSPVLNKLFCQMGKTCKVLVKVREAPPPGSVVRAMAVYKSSEHMAEVVKRCPHHERRPECNDGLTPADHLIRVEGNPQAQYCMGRNKRHSVSVPYQKPQVGTACTIILYNYMCNSSCMGGMHRRPILTILTLESAEGEVLGRRCFEVRVCACPGRDRRSEERSFQQKAPSQGSLPCTTSSGSAAVALEEDAPEQELEEEPEPEVYTLQIHNRKHYVMLKKLLEALEFQETSQREDLESCTCGKSLLKSRKRPKFASPRRKKVQVKDESQDSD</sequence>
<dbReference type="Gene3D" id="4.10.170.10">
    <property type="entry name" value="p53-like tetramerisation domain"/>
    <property type="match status" value="1"/>
</dbReference>
<feature type="binding site" evidence="14">
    <location>
        <position position="199"/>
    </location>
    <ligand>
        <name>Zn(2+)</name>
        <dbReference type="ChEBI" id="CHEBI:29105"/>
    </ligand>
</feature>
<keyword evidence="7 14" id="KW-0862">Zinc</keyword>
<keyword evidence="12 16" id="KW-0539">Nucleus</keyword>
<feature type="compositionally biased region" description="Polar residues" evidence="17">
    <location>
        <begin position="310"/>
        <end position="327"/>
    </location>
</feature>
<evidence type="ECO:0000313" key="21">
    <source>
        <dbReference type="Proteomes" id="UP000695026"/>
    </source>
</evidence>
<evidence type="ECO:0000256" key="13">
    <source>
        <dbReference type="ARBA" id="ARBA00023306"/>
    </source>
</evidence>
<reference evidence="22" key="1">
    <citation type="submission" date="2025-08" db="UniProtKB">
        <authorList>
            <consortium name="RefSeq"/>
        </authorList>
    </citation>
    <scope>IDENTIFICATION</scope>
    <source>
        <tissue evidence="22">Liver</tissue>
    </source>
</reference>
<dbReference type="InterPro" id="IPR002117">
    <property type="entry name" value="p53_tumour_suppressor"/>
</dbReference>
<evidence type="ECO:0000256" key="1">
    <source>
        <dbReference type="ARBA" id="ARBA00006167"/>
    </source>
</evidence>
<feature type="compositionally biased region" description="Basic residues" evidence="17">
    <location>
        <begin position="394"/>
        <end position="407"/>
    </location>
</feature>
<dbReference type="PANTHER" id="PTHR11447:SF6">
    <property type="entry name" value="CELLULAR TUMOR ANTIGEN P53"/>
    <property type="match status" value="1"/>
</dbReference>
<dbReference type="InterPro" id="IPR012346">
    <property type="entry name" value="p53/RUNT-type_TF_DNA-bd_sf"/>
</dbReference>
<dbReference type="Gene3D" id="2.60.40.720">
    <property type="match status" value="1"/>
</dbReference>
<feature type="binding site" evidence="14">
    <location>
        <position position="196"/>
    </location>
    <ligand>
        <name>Zn(2+)</name>
        <dbReference type="ChEBI" id="CHEBI:29105"/>
    </ligand>
</feature>
<feature type="domain" description="p53 transactivation" evidence="20">
    <location>
        <begin position="10"/>
        <end position="26"/>
    </location>
</feature>
<proteinExistence type="inferred from homology"/>
<feature type="compositionally biased region" description="Basic and acidic residues" evidence="17">
    <location>
        <begin position="408"/>
        <end position="417"/>
    </location>
</feature>
<dbReference type="InterPro" id="IPR013872">
    <property type="entry name" value="p53_transactivation_domain"/>
</dbReference>
<keyword evidence="6 14" id="KW-0479">Metal-binding</keyword>
<keyword evidence="9 16" id="KW-0238">DNA-binding</keyword>
<name>A0A9F2R1Z3_PYTBI</name>
<dbReference type="GO" id="GO:0000981">
    <property type="term" value="F:DNA-binding transcription factor activity, RNA polymerase II-specific"/>
    <property type="evidence" value="ECO:0007669"/>
    <property type="project" value="TreeGrafter"/>
</dbReference>
<dbReference type="RefSeq" id="XP_007433345.1">
    <property type="nucleotide sequence ID" value="XM_007433283.3"/>
</dbReference>
<dbReference type="GO" id="GO:0005634">
    <property type="term" value="C:nucleus"/>
    <property type="evidence" value="ECO:0007669"/>
    <property type="project" value="UniProtKB-SubCell"/>
</dbReference>
<dbReference type="OrthoDB" id="5915660at2759"/>
<evidence type="ECO:0000256" key="8">
    <source>
        <dbReference type="ARBA" id="ARBA00023015"/>
    </source>
</evidence>
<accession>A0A9F2R1Z3</accession>
<feature type="binding site" evidence="14">
    <location>
        <position position="258"/>
    </location>
    <ligand>
        <name>Zn(2+)</name>
        <dbReference type="ChEBI" id="CHEBI:29105"/>
    </ligand>
</feature>
<organism evidence="21 22">
    <name type="scientific">Python bivittatus</name>
    <name type="common">Burmese python</name>
    <name type="synonym">Python molurus bivittatus</name>
    <dbReference type="NCBI Taxonomy" id="176946"/>
    <lineage>
        <taxon>Eukaryota</taxon>
        <taxon>Metazoa</taxon>
        <taxon>Chordata</taxon>
        <taxon>Craniata</taxon>
        <taxon>Vertebrata</taxon>
        <taxon>Euteleostomi</taxon>
        <taxon>Lepidosauria</taxon>
        <taxon>Squamata</taxon>
        <taxon>Bifurcata</taxon>
        <taxon>Unidentata</taxon>
        <taxon>Episquamata</taxon>
        <taxon>Toxicofera</taxon>
        <taxon>Serpentes</taxon>
        <taxon>Henophidia</taxon>
        <taxon>Pythonidae</taxon>
        <taxon>Python</taxon>
    </lineage>
</organism>
<evidence type="ECO:0000259" key="18">
    <source>
        <dbReference type="Pfam" id="PF00870"/>
    </source>
</evidence>
<keyword evidence="10 16" id="KW-0010">Activator</keyword>
<feature type="binding site" evidence="14">
    <location>
        <position position="262"/>
    </location>
    <ligand>
        <name>Zn(2+)</name>
        <dbReference type="ChEBI" id="CHEBI:29105"/>
    </ligand>
</feature>
<evidence type="ECO:0000259" key="19">
    <source>
        <dbReference type="Pfam" id="PF07710"/>
    </source>
</evidence>
<keyword evidence="3 16" id="KW-0963">Cytoplasm</keyword>
<keyword evidence="8 16" id="KW-0805">Transcription regulation</keyword>
<dbReference type="PANTHER" id="PTHR11447">
    <property type="entry name" value="CELLULAR TUMOR ANTIGEN P53"/>
    <property type="match status" value="1"/>
</dbReference>
<evidence type="ECO:0000256" key="16">
    <source>
        <dbReference type="RuleBase" id="RU003304"/>
    </source>
</evidence>
<evidence type="ECO:0000256" key="9">
    <source>
        <dbReference type="ARBA" id="ARBA00023125"/>
    </source>
</evidence>